<reference evidence="2" key="1">
    <citation type="submission" date="2022-04" db="EMBL/GenBank/DDBJ databases">
        <title>Desulfatitalea alkaliphila sp. nov., a novel anaerobic sulfate-reducing bacterium isolated from terrestrial mud volcano, Taman Peninsula, Russia.</title>
        <authorList>
            <person name="Khomyakova M.A."/>
            <person name="Merkel A.Y."/>
            <person name="Slobodkin A.I."/>
        </authorList>
    </citation>
    <scope>NUCLEOTIDE SEQUENCE</scope>
    <source>
        <strain evidence="2">M08but</strain>
    </source>
</reference>
<dbReference type="CDD" id="cd18689">
    <property type="entry name" value="PIN_VapC-like"/>
    <property type="match status" value="1"/>
</dbReference>
<dbReference type="EMBL" id="JALJRB010000002">
    <property type="protein sequence ID" value="MCJ8499363.1"/>
    <property type="molecule type" value="Genomic_DNA"/>
</dbReference>
<dbReference type="InterPro" id="IPR029060">
    <property type="entry name" value="PIN-like_dom_sf"/>
</dbReference>
<evidence type="ECO:0000259" key="1">
    <source>
        <dbReference type="Pfam" id="PF01850"/>
    </source>
</evidence>
<proteinExistence type="predicted"/>
<gene>
    <name evidence="2" type="ORF">MRX98_02160</name>
</gene>
<protein>
    <submittedName>
        <fullName evidence="2">Type II toxin-antitoxin system VapC family toxin</fullName>
    </submittedName>
</protein>
<comment type="caution">
    <text evidence="2">The sequence shown here is derived from an EMBL/GenBank/DDBJ whole genome shotgun (WGS) entry which is preliminary data.</text>
</comment>
<evidence type="ECO:0000313" key="2">
    <source>
        <dbReference type="EMBL" id="MCJ8499363.1"/>
    </source>
</evidence>
<dbReference type="AlphaFoldDB" id="A0AA41UNB5"/>
<name>A0AA41UNB5_9BACT</name>
<organism evidence="2 3">
    <name type="scientific">Desulfatitalea alkaliphila</name>
    <dbReference type="NCBI Taxonomy" id="2929485"/>
    <lineage>
        <taxon>Bacteria</taxon>
        <taxon>Pseudomonadati</taxon>
        <taxon>Thermodesulfobacteriota</taxon>
        <taxon>Desulfobacteria</taxon>
        <taxon>Desulfobacterales</taxon>
        <taxon>Desulfosarcinaceae</taxon>
        <taxon>Desulfatitalea</taxon>
    </lineage>
</organism>
<dbReference type="Proteomes" id="UP001165427">
    <property type="component" value="Unassembled WGS sequence"/>
</dbReference>
<dbReference type="InterPro" id="IPR002716">
    <property type="entry name" value="PIN_dom"/>
</dbReference>
<evidence type="ECO:0000313" key="3">
    <source>
        <dbReference type="Proteomes" id="UP001165427"/>
    </source>
</evidence>
<dbReference type="SUPFAM" id="SSF88723">
    <property type="entry name" value="PIN domain-like"/>
    <property type="match status" value="1"/>
</dbReference>
<sequence length="138" mass="15581">MAKIDSYVLDSYALIGYLEDEPFADWLQALLRSADRGECRLYLHAIQLGEVYYITLREQGRATADLAYSRIKAFPVILDDTIDEKLLLTAASLKARFPISYADAFAAALSQQHHAQLVTGDPEFKPLQTQGHIQVHWL</sequence>
<dbReference type="Gene3D" id="3.40.50.1010">
    <property type="entry name" value="5'-nuclease"/>
    <property type="match status" value="1"/>
</dbReference>
<dbReference type="RefSeq" id="WP_246902621.1">
    <property type="nucleotide sequence ID" value="NZ_JALJRB010000002.1"/>
</dbReference>
<dbReference type="Pfam" id="PF01850">
    <property type="entry name" value="PIN"/>
    <property type="match status" value="1"/>
</dbReference>
<keyword evidence="3" id="KW-1185">Reference proteome</keyword>
<accession>A0AA41UNB5</accession>
<feature type="domain" description="PIN" evidence="1">
    <location>
        <begin position="7"/>
        <end position="125"/>
    </location>
</feature>